<name>A0ABR0ZD65_HUSHU</name>
<evidence type="ECO:0000313" key="2">
    <source>
        <dbReference type="Proteomes" id="UP001369086"/>
    </source>
</evidence>
<dbReference type="Proteomes" id="UP001369086">
    <property type="component" value="Unassembled WGS sequence"/>
</dbReference>
<accession>A0ABR0ZD65</accession>
<dbReference type="EMBL" id="JAHFZB010000013">
    <property type="protein sequence ID" value="KAK6482763.1"/>
    <property type="molecule type" value="Genomic_DNA"/>
</dbReference>
<organism evidence="1 2">
    <name type="scientific">Huso huso</name>
    <name type="common">Beluga</name>
    <name type="synonym">Acipenser huso</name>
    <dbReference type="NCBI Taxonomy" id="61971"/>
    <lineage>
        <taxon>Eukaryota</taxon>
        <taxon>Metazoa</taxon>
        <taxon>Chordata</taxon>
        <taxon>Craniata</taxon>
        <taxon>Vertebrata</taxon>
        <taxon>Euteleostomi</taxon>
        <taxon>Actinopterygii</taxon>
        <taxon>Chondrostei</taxon>
        <taxon>Acipenseriformes</taxon>
        <taxon>Acipenseridae</taxon>
        <taxon>Huso</taxon>
    </lineage>
</organism>
<reference evidence="1 2" key="1">
    <citation type="submission" date="2021-05" db="EMBL/GenBank/DDBJ databases">
        <authorList>
            <person name="Zahm M."/>
            <person name="Klopp C."/>
            <person name="Cabau C."/>
            <person name="Kuhl H."/>
            <person name="Suciu R."/>
            <person name="Ciorpac M."/>
            <person name="Holostenco D."/>
            <person name="Gessner J."/>
            <person name="Wuertz S."/>
            <person name="Hohne C."/>
            <person name="Stock M."/>
            <person name="Gislard M."/>
            <person name="Lluch J."/>
            <person name="Milhes M."/>
            <person name="Lampietro C."/>
            <person name="Lopez Roques C."/>
            <person name="Donnadieu C."/>
            <person name="Du K."/>
            <person name="Schartl M."/>
            <person name="Guiguen Y."/>
        </authorList>
    </citation>
    <scope>NUCLEOTIDE SEQUENCE [LARGE SCALE GENOMIC DNA]</scope>
    <source>
        <strain evidence="1">Hh-F2</strain>
        <tissue evidence="1">Blood</tissue>
    </source>
</reference>
<sequence length="88" mass="9944">MFVYHTASAQSFTPVNTVSPFTHHLPRKLFCESSHTPTAQQITSRCLRRFSSEGKGAIQIHGSPILCAGARSERKLPRMGRKLWSWTM</sequence>
<evidence type="ECO:0000313" key="1">
    <source>
        <dbReference type="EMBL" id="KAK6482763.1"/>
    </source>
</evidence>
<protein>
    <submittedName>
        <fullName evidence="1">Uncharacterized protein</fullName>
    </submittedName>
</protein>
<gene>
    <name evidence="1" type="ORF">HHUSO_G15852</name>
</gene>
<proteinExistence type="predicted"/>
<comment type="caution">
    <text evidence="1">The sequence shown here is derived from an EMBL/GenBank/DDBJ whole genome shotgun (WGS) entry which is preliminary data.</text>
</comment>
<keyword evidence="2" id="KW-1185">Reference proteome</keyword>